<dbReference type="AlphaFoldDB" id="A0A0F4LAD8"/>
<dbReference type="RefSeq" id="WP_052697087.1">
    <property type="nucleotide sequence ID" value="NZ_JBHSZS010000010.1"/>
</dbReference>
<name>A0A0F4LAD8_9LACO</name>
<keyword evidence="1" id="KW-0732">Signal</keyword>
<dbReference type="PROSITE" id="PS51257">
    <property type="entry name" value="PROKAR_LIPOPROTEIN"/>
    <property type="match status" value="1"/>
</dbReference>
<reference evidence="2 3" key="1">
    <citation type="submission" date="2014-12" db="EMBL/GenBank/DDBJ databases">
        <title>Comparative genomics of the lactic acid bacteria isolated from the honey bee gut.</title>
        <authorList>
            <person name="Ellegaard K.M."/>
            <person name="Tamarit D."/>
            <person name="Javelind E."/>
            <person name="Olofsson T."/>
            <person name="Andersson S.G."/>
            <person name="Vasquez A."/>
        </authorList>
    </citation>
    <scope>NUCLEOTIDE SEQUENCE [LARGE SCALE GENOMIC DNA]</scope>
    <source>
        <strain evidence="2 3">Biut2</strain>
    </source>
</reference>
<evidence type="ECO:0000313" key="3">
    <source>
        <dbReference type="Proteomes" id="UP000033533"/>
    </source>
</evidence>
<dbReference type="PATRIC" id="fig|1218493.3.peg.1375"/>
<dbReference type="STRING" id="1218493.JF76_13150"/>
<proteinExistence type="predicted"/>
<sequence length="222" mass="24307">MGNLKKTLSFLITSLFIFSLIGCSADDTNKSGDKGESNNRQSKKVEIEKNTAKAVTLSAGTHKVGKEIKPGRYVIKAVSGSGNLFSRNSPNDRNINVILGPTEDDTWMKLSSYTTDLKAGEKIKIDGIESTKLIPTPDKRIFRKILTPGSWTVGKDIKPGDYTIKAVRGTGNIFSDNGEDDINEILAKHPDKDYGQVSKIHVELNKGEIITSDVPKIKLVED</sequence>
<dbReference type="OrthoDB" id="1650483at2"/>
<dbReference type="EMBL" id="JXBY01000020">
    <property type="protein sequence ID" value="KJY55229.1"/>
    <property type="molecule type" value="Genomic_DNA"/>
</dbReference>
<evidence type="ECO:0000313" key="2">
    <source>
        <dbReference type="EMBL" id="KJY55229.1"/>
    </source>
</evidence>
<comment type="caution">
    <text evidence="2">The sequence shown here is derived from an EMBL/GenBank/DDBJ whole genome shotgun (WGS) entry which is preliminary data.</text>
</comment>
<accession>A0A0F4LAD8</accession>
<feature type="signal peptide" evidence="1">
    <location>
        <begin position="1"/>
        <end position="25"/>
    </location>
</feature>
<feature type="chain" id="PRO_5002472336" description="Lipoprotein" evidence="1">
    <location>
        <begin position="26"/>
        <end position="222"/>
    </location>
</feature>
<dbReference type="Proteomes" id="UP000033533">
    <property type="component" value="Unassembled WGS sequence"/>
</dbReference>
<protein>
    <recommendedName>
        <fullName evidence="4">Lipoprotein</fullName>
    </recommendedName>
</protein>
<organism evidence="2 3">
    <name type="scientific">Lactobacillus kullabergensis</name>
    <dbReference type="NCBI Taxonomy" id="1218493"/>
    <lineage>
        <taxon>Bacteria</taxon>
        <taxon>Bacillati</taxon>
        <taxon>Bacillota</taxon>
        <taxon>Bacilli</taxon>
        <taxon>Lactobacillales</taxon>
        <taxon>Lactobacillaceae</taxon>
        <taxon>Lactobacillus</taxon>
    </lineage>
</organism>
<evidence type="ECO:0008006" key="4">
    <source>
        <dbReference type="Google" id="ProtNLM"/>
    </source>
</evidence>
<gene>
    <name evidence="2" type="ORF">JF76_13150</name>
</gene>
<dbReference type="HOGENOM" id="CLU_103671_0_0_9"/>
<evidence type="ECO:0000256" key="1">
    <source>
        <dbReference type="SAM" id="SignalP"/>
    </source>
</evidence>